<dbReference type="Proteomes" id="UP001165289">
    <property type="component" value="Unassembled WGS sequence"/>
</dbReference>
<feature type="compositionally biased region" description="Polar residues" evidence="9">
    <location>
        <begin position="642"/>
        <end position="653"/>
    </location>
</feature>
<keyword evidence="5" id="KW-0282">Flagellum</keyword>
<evidence type="ECO:0000313" key="11">
    <source>
        <dbReference type="Proteomes" id="UP001165289"/>
    </source>
</evidence>
<dbReference type="SMART" id="SM00698">
    <property type="entry name" value="MORN"/>
    <property type="match status" value="9"/>
</dbReference>
<evidence type="ECO:0000256" key="4">
    <source>
        <dbReference type="ARBA" id="ARBA00022737"/>
    </source>
</evidence>
<keyword evidence="11" id="KW-1185">Reference proteome</keyword>
<dbReference type="Pfam" id="PF02493">
    <property type="entry name" value="MORN"/>
    <property type="match status" value="9"/>
</dbReference>
<evidence type="ECO:0000256" key="2">
    <source>
        <dbReference type="ARBA" id="ARBA00004430"/>
    </source>
</evidence>
<keyword evidence="3" id="KW-0963">Cytoplasm</keyword>
<evidence type="ECO:0000256" key="9">
    <source>
        <dbReference type="SAM" id="MobiDB-lite"/>
    </source>
</evidence>
<evidence type="ECO:0000256" key="7">
    <source>
        <dbReference type="ARBA" id="ARBA00023212"/>
    </source>
</evidence>
<sequence length="768" mass="87018">MTSNQTATDNNQSVIDTKLWNCLTSLVSNNSRWIGSVSKESDLFLIPPLSETILDTSHQSSLNCVSRNVQETEGLCKFLTGNFYEGEFRNGKMDGKGVYLWADGDKYEGEVVGNKIQGNGTYRWTDGSVYSGEVRDGLRNGSGVLRMIDGNYYDGNWRDGKMNGVGRMVFECDEEGNPVSYYEGEFRDNLRGGPGIRVYRSGNFYSGEWLNNLPHGKGRMEWKDRREVYTGDWSEGVQNGYGEMLWKTELVNSAQFPNKNRYIGDWRGGQRNGKGVMYYATGAVYSGGWTADRKEGTGVYTQPNGDRVEGEFRDDKLFCAKEVIESRPITPMSQLVGDVDDIDSSSRSEAFKNSLLHLIPNNLNPDLEVKAVHNILLTNIGELKWIYHFYSNLGVTPGAAHSFTRLKLWQLLIDCQIFYKETFCEVNKLLCIPLPDKHTPELVHHPYVEFLLREFLQCLVVLGHHLFCKMYGGEPGRLAWCLKYLIEEIVLPNACRGKGYLYQTPEMVLISEPYFASCEKLYNAICEQLNGTISYRSFLFMMDDCHMLDLVAIETVLSFIINTNPFVYEEDCYKIMLQMNFLEFFNTLLSCAKLTGPNNSAILFEQMSKQGASNNEGAEVDKMGSLYQSGSSAERESDKASQSHSAMDSVNSNSEDEGIQMVDKLEEVGNADISNTNMKPRQILHSQEDYSSKDSSNLSVNLEEEEEDKPILPTYIPPTATEEIPYLPVIESESDKWQRQLTTFFDEHLFPDASIAFLPPKYRPFSLT</sequence>
<name>A0AAV7K6B9_9METZ</name>
<evidence type="ECO:0000256" key="5">
    <source>
        <dbReference type="ARBA" id="ARBA00022846"/>
    </source>
</evidence>
<protein>
    <submittedName>
        <fullName evidence="10">Radial spoke head 10-like protein B-like</fullName>
    </submittedName>
</protein>
<evidence type="ECO:0000256" key="1">
    <source>
        <dbReference type="ARBA" id="ARBA00004230"/>
    </source>
</evidence>
<keyword evidence="7" id="KW-0206">Cytoskeleton</keyword>
<evidence type="ECO:0000256" key="3">
    <source>
        <dbReference type="ARBA" id="ARBA00022490"/>
    </source>
</evidence>
<keyword evidence="8" id="KW-0966">Cell projection</keyword>
<dbReference type="GO" id="GO:0005930">
    <property type="term" value="C:axoneme"/>
    <property type="evidence" value="ECO:0007669"/>
    <property type="project" value="UniProtKB-SubCell"/>
</dbReference>
<evidence type="ECO:0000256" key="6">
    <source>
        <dbReference type="ARBA" id="ARBA00023069"/>
    </source>
</evidence>
<dbReference type="AlphaFoldDB" id="A0AAV7K6B9"/>
<feature type="region of interest" description="Disordered" evidence="9">
    <location>
        <begin position="627"/>
        <end position="658"/>
    </location>
</feature>
<reference evidence="10 11" key="1">
    <citation type="journal article" date="2023" name="BMC Biol.">
        <title>The compact genome of the sponge Oopsacas minuta (Hexactinellida) is lacking key metazoan core genes.</title>
        <authorList>
            <person name="Santini S."/>
            <person name="Schenkelaars Q."/>
            <person name="Jourda C."/>
            <person name="Duchesne M."/>
            <person name="Belahbib H."/>
            <person name="Rocher C."/>
            <person name="Selva M."/>
            <person name="Riesgo A."/>
            <person name="Vervoort M."/>
            <person name="Leys S.P."/>
            <person name="Kodjabachian L."/>
            <person name="Le Bivic A."/>
            <person name="Borchiellini C."/>
            <person name="Claverie J.M."/>
            <person name="Renard E."/>
        </authorList>
    </citation>
    <scope>NUCLEOTIDE SEQUENCE [LARGE SCALE GENOMIC DNA]</scope>
    <source>
        <strain evidence="10">SPO-2</strain>
    </source>
</reference>
<evidence type="ECO:0000313" key="10">
    <source>
        <dbReference type="EMBL" id="KAI6655999.1"/>
    </source>
</evidence>
<gene>
    <name evidence="10" type="ORF">LOD99_1733</name>
</gene>
<dbReference type="SUPFAM" id="SSF82185">
    <property type="entry name" value="Histone H3 K4-specific methyltransferase SET7/9 N-terminal domain"/>
    <property type="match status" value="3"/>
</dbReference>
<feature type="region of interest" description="Disordered" evidence="9">
    <location>
        <begin position="671"/>
        <end position="708"/>
    </location>
</feature>
<accession>A0AAV7K6B9</accession>
<dbReference type="Gene3D" id="2.20.110.10">
    <property type="entry name" value="Histone H3 K4-specific methyltransferase SET7/9 N-terminal domain"/>
    <property type="match status" value="4"/>
</dbReference>
<keyword evidence="6" id="KW-0969">Cilium</keyword>
<organism evidence="10 11">
    <name type="scientific">Oopsacas minuta</name>
    <dbReference type="NCBI Taxonomy" id="111878"/>
    <lineage>
        <taxon>Eukaryota</taxon>
        <taxon>Metazoa</taxon>
        <taxon>Porifera</taxon>
        <taxon>Hexactinellida</taxon>
        <taxon>Hexasterophora</taxon>
        <taxon>Lyssacinosida</taxon>
        <taxon>Leucopsacidae</taxon>
        <taxon>Oopsacas</taxon>
    </lineage>
</organism>
<comment type="subcellular location">
    <subcellularLocation>
        <location evidence="1">Cell projection</location>
        <location evidence="1">Cilium</location>
        <location evidence="1">Flagellum</location>
    </subcellularLocation>
    <subcellularLocation>
        <location evidence="2">Cytoplasm</location>
        <location evidence="2">Cytoskeleton</location>
        <location evidence="2">Cilium axoneme</location>
    </subcellularLocation>
</comment>
<keyword evidence="4" id="KW-0677">Repeat</keyword>
<comment type="caution">
    <text evidence="10">The sequence shown here is derived from an EMBL/GenBank/DDBJ whole genome shotgun (WGS) entry which is preliminary data.</text>
</comment>
<evidence type="ECO:0000256" key="8">
    <source>
        <dbReference type="ARBA" id="ARBA00023273"/>
    </source>
</evidence>
<dbReference type="PANTHER" id="PTHR46613:SF1">
    <property type="entry name" value="RADIAL SPOKE HEAD 10 HOMOLOG B-RELATED"/>
    <property type="match status" value="1"/>
</dbReference>
<proteinExistence type="predicted"/>
<dbReference type="PANTHER" id="PTHR46613">
    <property type="entry name" value="RADIAL SPOKE HEAD 10 HOMOLOG B-RELATED"/>
    <property type="match status" value="1"/>
</dbReference>
<dbReference type="InterPro" id="IPR003409">
    <property type="entry name" value="MORN"/>
</dbReference>
<dbReference type="EMBL" id="JAKMXF010000166">
    <property type="protein sequence ID" value="KAI6655999.1"/>
    <property type="molecule type" value="Genomic_DNA"/>
</dbReference>
<dbReference type="GO" id="GO:0031514">
    <property type="term" value="C:motile cilium"/>
    <property type="evidence" value="ECO:0007669"/>
    <property type="project" value="UniProtKB-SubCell"/>
</dbReference>